<protein>
    <submittedName>
        <fullName evidence="2">Uncharacterized protein</fullName>
    </submittedName>
</protein>
<proteinExistence type="predicted"/>
<gene>
    <name evidence="2" type="ORF">THAOC_15216</name>
</gene>
<evidence type="ECO:0000313" key="2">
    <source>
        <dbReference type="EMBL" id="EJK64084.1"/>
    </source>
</evidence>
<sequence>MVKIPDVDVLGKLGVQNRNERGLVSVMPSTERYFGEELRRTAPKGVGAFLMSQSQQLAMELYESRIASMQRFVAMTVMFHQMGDRVQSFFPKISFGLLGYRMDRTHSIMRIATTASPVSGADVRDQMVELHLRLKIEKAVNLVIRHFNRWKAAKNKRELAELRSSMTMSPGSPSMDKIDEGSLKSE</sequence>
<evidence type="ECO:0000256" key="1">
    <source>
        <dbReference type="SAM" id="MobiDB-lite"/>
    </source>
</evidence>
<dbReference type="OrthoDB" id="26525at2759"/>
<comment type="caution">
    <text evidence="2">The sequence shown here is derived from an EMBL/GenBank/DDBJ whole genome shotgun (WGS) entry which is preliminary data.</text>
</comment>
<name>K0SGG7_THAOC</name>
<feature type="compositionally biased region" description="Basic and acidic residues" evidence="1">
    <location>
        <begin position="176"/>
        <end position="186"/>
    </location>
</feature>
<evidence type="ECO:0000313" key="3">
    <source>
        <dbReference type="Proteomes" id="UP000266841"/>
    </source>
</evidence>
<accession>K0SGG7</accession>
<feature type="compositionally biased region" description="Low complexity" evidence="1">
    <location>
        <begin position="164"/>
        <end position="175"/>
    </location>
</feature>
<reference evidence="2 3" key="1">
    <citation type="journal article" date="2012" name="Genome Biol.">
        <title>Genome and low-iron response of an oceanic diatom adapted to chronic iron limitation.</title>
        <authorList>
            <person name="Lommer M."/>
            <person name="Specht M."/>
            <person name="Roy A.S."/>
            <person name="Kraemer L."/>
            <person name="Andreson R."/>
            <person name="Gutowska M.A."/>
            <person name="Wolf J."/>
            <person name="Bergner S.V."/>
            <person name="Schilhabel M.B."/>
            <person name="Klostermeier U.C."/>
            <person name="Beiko R.G."/>
            <person name="Rosenstiel P."/>
            <person name="Hippler M."/>
            <person name="Laroche J."/>
        </authorList>
    </citation>
    <scope>NUCLEOTIDE SEQUENCE [LARGE SCALE GENOMIC DNA]</scope>
    <source>
        <strain evidence="2 3">CCMP1005</strain>
    </source>
</reference>
<dbReference type="AlphaFoldDB" id="K0SGG7"/>
<dbReference type="EMBL" id="AGNL01017658">
    <property type="protein sequence ID" value="EJK64084.1"/>
    <property type="molecule type" value="Genomic_DNA"/>
</dbReference>
<feature type="region of interest" description="Disordered" evidence="1">
    <location>
        <begin position="163"/>
        <end position="186"/>
    </location>
</feature>
<dbReference type="OMA" id="AMTVMFH"/>
<organism evidence="2 3">
    <name type="scientific">Thalassiosira oceanica</name>
    <name type="common">Marine diatom</name>
    <dbReference type="NCBI Taxonomy" id="159749"/>
    <lineage>
        <taxon>Eukaryota</taxon>
        <taxon>Sar</taxon>
        <taxon>Stramenopiles</taxon>
        <taxon>Ochrophyta</taxon>
        <taxon>Bacillariophyta</taxon>
        <taxon>Coscinodiscophyceae</taxon>
        <taxon>Thalassiosirophycidae</taxon>
        <taxon>Thalassiosirales</taxon>
        <taxon>Thalassiosiraceae</taxon>
        <taxon>Thalassiosira</taxon>
    </lineage>
</organism>
<dbReference type="Proteomes" id="UP000266841">
    <property type="component" value="Unassembled WGS sequence"/>
</dbReference>
<keyword evidence="3" id="KW-1185">Reference proteome</keyword>